<dbReference type="InterPro" id="IPR023430">
    <property type="entry name" value="Pept_HybD-like_dom_sf"/>
</dbReference>
<evidence type="ECO:0000256" key="4">
    <source>
        <dbReference type="ARBA" id="ARBA00022801"/>
    </source>
</evidence>
<evidence type="ECO:0000256" key="2">
    <source>
        <dbReference type="ARBA" id="ARBA00022670"/>
    </source>
</evidence>
<proteinExistence type="inferred from homology"/>
<dbReference type="Proteomes" id="UP000317648">
    <property type="component" value="Chromosome"/>
</dbReference>
<keyword evidence="6" id="KW-1185">Reference proteome</keyword>
<comment type="similarity">
    <text evidence="1">Belongs to the peptidase A31 family.</text>
</comment>
<dbReference type="GO" id="GO:0004190">
    <property type="term" value="F:aspartic-type endopeptidase activity"/>
    <property type="evidence" value="ECO:0007669"/>
    <property type="project" value="UniProtKB-KW"/>
</dbReference>
<dbReference type="Pfam" id="PF01750">
    <property type="entry name" value="HycI"/>
    <property type="match status" value="1"/>
</dbReference>
<dbReference type="OrthoDB" id="9794619at2"/>
<reference evidence="5 6" key="1">
    <citation type="submission" date="2019-02" db="EMBL/GenBank/DDBJ databases">
        <title>Deep-cultivation of Planctomycetes and their phenomic and genomic characterization uncovers novel biology.</title>
        <authorList>
            <person name="Wiegand S."/>
            <person name="Jogler M."/>
            <person name="Boedeker C."/>
            <person name="Pinto D."/>
            <person name="Vollmers J."/>
            <person name="Rivas-Marin E."/>
            <person name="Kohn T."/>
            <person name="Peeters S.H."/>
            <person name="Heuer A."/>
            <person name="Rast P."/>
            <person name="Oberbeckmann S."/>
            <person name="Bunk B."/>
            <person name="Jeske O."/>
            <person name="Meyerdierks A."/>
            <person name="Storesund J.E."/>
            <person name="Kallscheuer N."/>
            <person name="Luecker S."/>
            <person name="Lage O.M."/>
            <person name="Pohl T."/>
            <person name="Merkel B.J."/>
            <person name="Hornburger P."/>
            <person name="Mueller R.-W."/>
            <person name="Bruemmer F."/>
            <person name="Labrenz M."/>
            <person name="Spormann A.M."/>
            <person name="Op den Camp H."/>
            <person name="Overmann J."/>
            <person name="Amann R."/>
            <person name="Jetten M.S.M."/>
            <person name="Mascher T."/>
            <person name="Medema M.H."/>
            <person name="Devos D.P."/>
            <person name="Kaster A.-K."/>
            <person name="Ovreas L."/>
            <person name="Rohde M."/>
            <person name="Galperin M.Y."/>
            <person name="Jogler C."/>
        </authorList>
    </citation>
    <scope>NUCLEOTIDE SEQUENCE [LARGE SCALE GENOMIC DNA]</scope>
    <source>
        <strain evidence="5 6">Pla85_3_4</strain>
    </source>
</reference>
<dbReference type="EMBL" id="CP036433">
    <property type="protein sequence ID" value="QDU99170.1"/>
    <property type="molecule type" value="Genomic_DNA"/>
</dbReference>
<dbReference type="GO" id="GO:0016485">
    <property type="term" value="P:protein processing"/>
    <property type="evidence" value="ECO:0007669"/>
    <property type="project" value="TreeGrafter"/>
</dbReference>
<dbReference type="GO" id="GO:0008047">
    <property type="term" value="F:enzyme activator activity"/>
    <property type="evidence" value="ECO:0007669"/>
    <property type="project" value="InterPro"/>
</dbReference>
<keyword evidence="4 5" id="KW-0378">Hydrolase</keyword>
<organism evidence="5 6">
    <name type="scientific">Lignipirellula cremea</name>
    <dbReference type="NCBI Taxonomy" id="2528010"/>
    <lineage>
        <taxon>Bacteria</taxon>
        <taxon>Pseudomonadati</taxon>
        <taxon>Planctomycetota</taxon>
        <taxon>Planctomycetia</taxon>
        <taxon>Pirellulales</taxon>
        <taxon>Pirellulaceae</taxon>
        <taxon>Lignipirellula</taxon>
    </lineage>
</organism>
<protein>
    <submittedName>
        <fullName evidence="5">Hydrogenase 2 maturation protease</fullName>
        <ecNumber evidence="5">3.4.23.-</ecNumber>
    </submittedName>
</protein>
<evidence type="ECO:0000313" key="6">
    <source>
        <dbReference type="Proteomes" id="UP000317648"/>
    </source>
</evidence>
<dbReference type="EC" id="3.4.23.-" evidence="5"/>
<dbReference type="RefSeq" id="WP_145058981.1">
    <property type="nucleotide sequence ID" value="NZ_CP036433.1"/>
</dbReference>
<dbReference type="PRINTS" id="PR00446">
    <property type="entry name" value="HYDRGNUPTAKE"/>
</dbReference>
<evidence type="ECO:0000256" key="1">
    <source>
        <dbReference type="ARBA" id="ARBA00006814"/>
    </source>
</evidence>
<keyword evidence="3" id="KW-0064">Aspartyl protease</keyword>
<dbReference type="PANTHER" id="PTHR30302">
    <property type="entry name" value="HYDROGENASE 1 MATURATION PROTEASE"/>
    <property type="match status" value="1"/>
</dbReference>
<dbReference type="PANTHER" id="PTHR30302:SF1">
    <property type="entry name" value="HYDROGENASE 2 MATURATION PROTEASE"/>
    <property type="match status" value="1"/>
</dbReference>
<name>A0A518E4Z3_9BACT</name>
<dbReference type="InterPro" id="IPR000671">
    <property type="entry name" value="Peptidase_A31"/>
</dbReference>
<sequence>MPEPACPPSILLAGIGNIFQADDAFGSEVARRLADRSWPAGVKLVDYGIRAIDLTYALLEPRDLTILIDAVSRGGPPGALYLIEPDLDVLQTEARATAPALDGHTMDPLQVLRAVALQGGLGGRLLLVGCEPGDLGGEEGRMGLTAPVQAAVVEACDMVASLVADFAADPHTQGKARHA</sequence>
<evidence type="ECO:0000256" key="3">
    <source>
        <dbReference type="ARBA" id="ARBA00022750"/>
    </source>
</evidence>
<dbReference type="SUPFAM" id="SSF53163">
    <property type="entry name" value="HybD-like"/>
    <property type="match status" value="1"/>
</dbReference>
<dbReference type="NCBIfam" id="TIGR00072">
    <property type="entry name" value="hydrog_prot"/>
    <property type="match status" value="1"/>
</dbReference>
<dbReference type="AlphaFoldDB" id="A0A518E4Z3"/>
<dbReference type="KEGG" id="lcre:Pla8534_70830"/>
<dbReference type="Gene3D" id="3.40.50.1450">
    <property type="entry name" value="HybD-like"/>
    <property type="match status" value="1"/>
</dbReference>
<accession>A0A518E4Z3</accession>
<evidence type="ECO:0000313" key="5">
    <source>
        <dbReference type="EMBL" id="QDU99170.1"/>
    </source>
</evidence>
<keyword evidence="2 5" id="KW-0645">Protease</keyword>
<gene>
    <name evidence="5" type="primary">hybD</name>
    <name evidence="5" type="ORF">Pla8534_70830</name>
</gene>